<dbReference type="GO" id="GO:0003677">
    <property type="term" value="F:DNA binding"/>
    <property type="evidence" value="ECO:0007669"/>
    <property type="project" value="InterPro"/>
</dbReference>
<dbReference type="SUPFAM" id="SSF57701">
    <property type="entry name" value="Zn2/Cys6 DNA-binding domain"/>
    <property type="match status" value="1"/>
</dbReference>
<reference evidence="5" key="1">
    <citation type="submission" date="2017-08" db="EMBL/GenBank/DDBJ databases">
        <authorList>
            <person name="Cuomo C."/>
            <person name="Billmyre B."/>
            <person name="Heitman J."/>
        </authorList>
    </citation>
    <scope>NUCLEOTIDE SEQUENCE</scope>
    <source>
        <strain evidence="5">CBS 12478</strain>
    </source>
</reference>
<dbReference type="SMART" id="SM00066">
    <property type="entry name" value="GAL4"/>
    <property type="match status" value="1"/>
</dbReference>
<feature type="region of interest" description="Disordered" evidence="3">
    <location>
        <begin position="80"/>
        <end position="108"/>
    </location>
</feature>
<dbReference type="GO" id="GO:0000981">
    <property type="term" value="F:DNA-binding transcription factor activity, RNA polymerase II-specific"/>
    <property type="evidence" value="ECO:0007669"/>
    <property type="project" value="InterPro"/>
</dbReference>
<feature type="region of interest" description="Disordered" evidence="3">
    <location>
        <begin position="1"/>
        <end position="46"/>
    </location>
</feature>
<dbReference type="InterPro" id="IPR001138">
    <property type="entry name" value="Zn2Cys6_DnaBD"/>
</dbReference>
<keyword evidence="1" id="KW-0479">Metal-binding</keyword>
<dbReference type="PROSITE" id="PS50048">
    <property type="entry name" value="ZN2_CY6_FUNGAL_2"/>
    <property type="match status" value="1"/>
</dbReference>
<dbReference type="KEGG" id="ksn:43592037"/>
<dbReference type="RefSeq" id="XP_031857874.2">
    <property type="nucleotide sequence ID" value="XM_032007865.2"/>
</dbReference>
<dbReference type="PROSITE" id="PS00463">
    <property type="entry name" value="ZN2_CY6_FUNGAL_1"/>
    <property type="match status" value="1"/>
</dbReference>
<evidence type="ECO:0000259" key="4">
    <source>
        <dbReference type="PROSITE" id="PS50048"/>
    </source>
</evidence>
<dbReference type="GeneID" id="43592037"/>
<feature type="compositionally biased region" description="Low complexity" evidence="3">
    <location>
        <begin position="1"/>
        <end position="24"/>
    </location>
</feature>
<reference evidence="5" key="2">
    <citation type="submission" date="2024-01" db="EMBL/GenBank/DDBJ databases">
        <title>Comparative genomics of Cryptococcus and Kwoniella reveals pathogenesis evolution and contrasting modes of karyotype evolution via chromosome fusion or intercentromeric recombination.</title>
        <authorList>
            <person name="Coelho M.A."/>
            <person name="David-Palma M."/>
            <person name="Shea T."/>
            <person name="Bowers K."/>
            <person name="McGinley-Smith S."/>
            <person name="Mohammad A.W."/>
            <person name="Gnirke A."/>
            <person name="Yurkov A.M."/>
            <person name="Nowrousian M."/>
            <person name="Sun S."/>
            <person name="Cuomo C.A."/>
            <person name="Heitman J."/>
        </authorList>
    </citation>
    <scope>NUCLEOTIDE SEQUENCE</scope>
    <source>
        <strain evidence="5">CBS 12478</strain>
    </source>
</reference>
<dbReference type="CDD" id="cd12148">
    <property type="entry name" value="fungal_TF_MHR"/>
    <property type="match status" value="1"/>
</dbReference>
<feature type="region of interest" description="Disordered" evidence="3">
    <location>
        <begin position="134"/>
        <end position="156"/>
    </location>
</feature>
<dbReference type="AlphaFoldDB" id="A0AAJ8LQ11"/>
<dbReference type="InterPro" id="IPR036864">
    <property type="entry name" value="Zn2-C6_fun-type_DNA-bd_sf"/>
</dbReference>
<dbReference type="Pfam" id="PF04082">
    <property type="entry name" value="Fungal_trans"/>
    <property type="match status" value="1"/>
</dbReference>
<feature type="compositionally biased region" description="Basic and acidic residues" evidence="3">
    <location>
        <begin position="95"/>
        <end position="108"/>
    </location>
</feature>
<sequence length="788" mass="87318">MSSLGSVDSDDNGSSGSTGSVRGTYPSQTASASRDGRKKQKVTRSKTACLPCRARRTRCGALPPEACPSCTLHGLECVWPPEDGRRKRGRPRTKSLREEDGGSRRLDSSEAIHRAANIGYEQQHISNVALTTPQDLFPRAPGDSPQRNSPSDHVLPATSFPTWDTENFLSTMDFPPWQHDANQSGFENDNTLADLATVDPIPGPSRLPFDPSVEASSLRKLTTLRFHGRTGTVPGFERCEIDSSPDTLNDTLPMTLDQHTLPRTPIIQHILNLYFTHFACRFPFFVRSDVREDSPQFPFLFHCIGALVARFSDHPEICDPSSPRHTLGKIFLEQARRQVGSMMGIPSRETILGLLLLVEAALGSGSRTEMWMFMGMASKTDHVEIPETDRYRDRLLFWSVLVMDYSLSFAEGRKTSIRSDEITQELPREDEMPRSGLDQDEGRLRSPFPFAAEMIMTFGPAIDIFNDPSTNSAQQEQRAASIRELRARVAAQYDELPLDMMWNAANLQKHYRAGQGAMYLFLHLWNHTIQCSKYLYDPGKEVESIASFGPTGKSDQLTVQSIQAGSWLHCARFVGDMLVLADVIDPHLYLAIPSVNYCFFVAGRCFSEDLKARQRDDDLGLSEPAESGDASRKKEDMARALFKAITFENIKSLKQGIAKQAAFWRGIGPTLSTFESDVNALPAPAQPLGSFQQTSMLSADRLPVSSAVTGMHLAQTPRADGIDLSRPDPMSADNRIMSVARNSDLNAMFSAFQSSDLSSTGWSWLNSARPSAAVSPMDIYQLLGMEKG</sequence>
<dbReference type="EMBL" id="CP144061">
    <property type="protein sequence ID" value="WWD21814.1"/>
    <property type="molecule type" value="Genomic_DNA"/>
</dbReference>
<dbReference type="GO" id="GO:0006351">
    <property type="term" value="P:DNA-templated transcription"/>
    <property type="evidence" value="ECO:0007669"/>
    <property type="project" value="InterPro"/>
</dbReference>
<evidence type="ECO:0000256" key="1">
    <source>
        <dbReference type="ARBA" id="ARBA00022723"/>
    </source>
</evidence>
<proteinExistence type="predicted"/>
<feature type="domain" description="Zn(2)-C6 fungal-type" evidence="4">
    <location>
        <begin position="48"/>
        <end position="79"/>
    </location>
</feature>
<evidence type="ECO:0000256" key="3">
    <source>
        <dbReference type="SAM" id="MobiDB-lite"/>
    </source>
</evidence>
<evidence type="ECO:0000256" key="2">
    <source>
        <dbReference type="ARBA" id="ARBA00023242"/>
    </source>
</evidence>
<dbReference type="Pfam" id="PF00172">
    <property type="entry name" value="Zn_clus"/>
    <property type="match status" value="1"/>
</dbReference>
<name>A0AAJ8LQ11_9TREE</name>
<dbReference type="InterPro" id="IPR007219">
    <property type="entry name" value="XnlR_reg_dom"/>
</dbReference>
<keyword evidence="6" id="KW-1185">Reference proteome</keyword>
<evidence type="ECO:0000313" key="5">
    <source>
        <dbReference type="EMBL" id="WWD21814.1"/>
    </source>
</evidence>
<evidence type="ECO:0000313" key="6">
    <source>
        <dbReference type="Proteomes" id="UP000322225"/>
    </source>
</evidence>
<dbReference type="PANTHER" id="PTHR47783">
    <property type="entry name" value="ZN(II)2CYS6 TRANSCRIPTION FACTOR (EUROFUNG)-RELATED"/>
    <property type="match status" value="1"/>
</dbReference>
<dbReference type="PANTHER" id="PTHR47783:SF1">
    <property type="entry name" value="ZN(II)2CYS6 TRANSCRIPTION FACTOR (EUROFUNG)"/>
    <property type="match status" value="1"/>
</dbReference>
<dbReference type="Proteomes" id="UP000322225">
    <property type="component" value="Chromosome 11"/>
</dbReference>
<organism evidence="5 6">
    <name type="scientific">Kwoniella shandongensis</name>
    <dbReference type="NCBI Taxonomy" id="1734106"/>
    <lineage>
        <taxon>Eukaryota</taxon>
        <taxon>Fungi</taxon>
        <taxon>Dikarya</taxon>
        <taxon>Basidiomycota</taxon>
        <taxon>Agaricomycotina</taxon>
        <taxon>Tremellomycetes</taxon>
        <taxon>Tremellales</taxon>
        <taxon>Cryptococcaceae</taxon>
        <taxon>Kwoniella</taxon>
    </lineage>
</organism>
<dbReference type="CDD" id="cd00067">
    <property type="entry name" value="GAL4"/>
    <property type="match status" value="1"/>
</dbReference>
<accession>A0AAJ8LQ11</accession>
<gene>
    <name evidence="5" type="ORF">CI109_106302</name>
</gene>
<protein>
    <recommendedName>
        <fullName evidence="4">Zn(2)-C6 fungal-type domain-containing protein</fullName>
    </recommendedName>
</protein>
<keyword evidence="2" id="KW-0539">Nucleus</keyword>
<dbReference type="Gene3D" id="4.10.240.10">
    <property type="entry name" value="Zn(2)-C6 fungal-type DNA-binding domain"/>
    <property type="match status" value="1"/>
</dbReference>
<dbReference type="GO" id="GO:0008270">
    <property type="term" value="F:zinc ion binding"/>
    <property type="evidence" value="ECO:0007669"/>
    <property type="project" value="InterPro"/>
</dbReference>